<comment type="subcellular location">
    <subcellularLocation>
        <location evidence="1">Nucleus</location>
    </subcellularLocation>
</comment>
<dbReference type="GO" id="GO:0010112">
    <property type="term" value="P:regulation of systemic acquired resistance"/>
    <property type="evidence" value="ECO:0007669"/>
    <property type="project" value="InterPro"/>
</dbReference>
<dbReference type="Pfam" id="PF15699">
    <property type="entry name" value="NPR1_interact"/>
    <property type="match status" value="1"/>
</dbReference>
<dbReference type="GO" id="GO:0005634">
    <property type="term" value="C:nucleus"/>
    <property type="evidence" value="ECO:0007669"/>
    <property type="project" value="UniProtKB-SubCell"/>
</dbReference>
<evidence type="ECO:0000256" key="1">
    <source>
        <dbReference type="ARBA" id="ARBA00004123"/>
    </source>
</evidence>
<protein>
    <submittedName>
        <fullName evidence="5">Uncharacterized protein</fullName>
    </submittedName>
</protein>
<dbReference type="PANTHER" id="PTHR33669">
    <property type="entry name" value="PROTEIN NEGATIVE REGULATOR OF RESISTANCE"/>
    <property type="match status" value="1"/>
</dbReference>
<dbReference type="AlphaFoldDB" id="A0A8X7ZLD3"/>
<dbReference type="OrthoDB" id="1304316at2759"/>
<evidence type="ECO:0000313" key="5">
    <source>
        <dbReference type="EMBL" id="KAG6773053.1"/>
    </source>
</evidence>
<evidence type="ECO:0000313" key="6">
    <source>
        <dbReference type="Proteomes" id="UP000886885"/>
    </source>
</evidence>
<sequence>MEEERKNKLSTFSEEEENDDEDERIEKFFAIIRRLRDARMYSRTCLREQEACKIAKKAKKTHAPVWTPKFQLEDFAEPGLESTRISQPKVSGDVGTGDSGHVKYLKLAQTFHRSSTGTKPGDVEIALRFEGCNNASTSVTLIIKV</sequence>
<reference evidence="5" key="1">
    <citation type="journal article" date="2020" name="bioRxiv">
        <title>Hybrid origin of Populus tomentosa Carr. identified through genome sequencing and phylogenomic analysis.</title>
        <authorList>
            <person name="An X."/>
            <person name="Gao K."/>
            <person name="Chen Z."/>
            <person name="Li J."/>
            <person name="Yang X."/>
            <person name="Yang X."/>
            <person name="Zhou J."/>
            <person name="Guo T."/>
            <person name="Zhao T."/>
            <person name="Huang S."/>
            <person name="Miao D."/>
            <person name="Khan W.U."/>
            <person name="Rao P."/>
            <person name="Ye M."/>
            <person name="Lei B."/>
            <person name="Liao W."/>
            <person name="Wang J."/>
            <person name="Ji L."/>
            <person name="Li Y."/>
            <person name="Guo B."/>
            <person name="Mustafa N.S."/>
            <person name="Li S."/>
            <person name="Yun Q."/>
            <person name="Keller S.R."/>
            <person name="Mao J."/>
            <person name="Zhang R."/>
            <person name="Strauss S.H."/>
        </authorList>
    </citation>
    <scope>NUCLEOTIDE SEQUENCE</scope>
    <source>
        <strain evidence="5">GM15</strain>
        <tissue evidence="5">Leaf</tissue>
    </source>
</reference>
<organism evidence="5 6">
    <name type="scientific">Populus tomentosa</name>
    <name type="common">Chinese white poplar</name>
    <dbReference type="NCBI Taxonomy" id="118781"/>
    <lineage>
        <taxon>Eukaryota</taxon>
        <taxon>Viridiplantae</taxon>
        <taxon>Streptophyta</taxon>
        <taxon>Embryophyta</taxon>
        <taxon>Tracheophyta</taxon>
        <taxon>Spermatophyta</taxon>
        <taxon>Magnoliopsida</taxon>
        <taxon>eudicotyledons</taxon>
        <taxon>Gunneridae</taxon>
        <taxon>Pentapetalae</taxon>
        <taxon>rosids</taxon>
        <taxon>fabids</taxon>
        <taxon>Malpighiales</taxon>
        <taxon>Salicaceae</taxon>
        <taxon>Saliceae</taxon>
        <taxon>Populus</taxon>
    </lineage>
</organism>
<name>A0A8X7ZLD3_POPTO</name>
<comment type="caution">
    <text evidence="5">The sequence shown here is derived from an EMBL/GenBank/DDBJ whole genome shotgun (WGS) entry which is preliminary data.</text>
</comment>
<dbReference type="EMBL" id="JAAWWB010000010">
    <property type="protein sequence ID" value="KAG6773053.1"/>
    <property type="molecule type" value="Genomic_DNA"/>
</dbReference>
<keyword evidence="3" id="KW-0539">Nucleus</keyword>
<evidence type="ECO:0000256" key="2">
    <source>
        <dbReference type="ARBA" id="ARBA00009937"/>
    </source>
</evidence>
<evidence type="ECO:0000256" key="4">
    <source>
        <dbReference type="SAM" id="MobiDB-lite"/>
    </source>
</evidence>
<accession>A0A8X7ZLD3</accession>
<comment type="similarity">
    <text evidence="2">Belongs to the NPR1-interactor family.</text>
</comment>
<keyword evidence="6" id="KW-1185">Reference proteome</keyword>
<dbReference type="PANTHER" id="PTHR33669:SF15">
    <property type="entry name" value="NPR1_NIM1-LIKE C-TERMINAL DOMAIN-CONTAINING PROTEIN"/>
    <property type="match status" value="1"/>
</dbReference>
<feature type="compositionally biased region" description="Acidic residues" evidence="4">
    <location>
        <begin position="13"/>
        <end position="22"/>
    </location>
</feature>
<proteinExistence type="inferred from homology"/>
<dbReference type="InterPro" id="IPR031425">
    <property type="entry name" value="NPR1/NH1-interacting"/>
</dbReference>
<dbReference type="Proteomes" id="UP000886885">
    <property type="component" value="Chromosome 5D"/>
</dbReference>
<feature type="region of interest" description="Disordered" evidence="4">
    <location>
        <begin position="1"/>
        <end position="22"/>
    </location>
</feature>
<evidence type="ECO:0000256" key="3">
    <source>
        <dbReference type="ARBA" id="ARBA00023242"/>
    </source>
</evidence>
<gene>
    <name evidence="5" type="ORF">POTOM_020307</name>
</gene>